<protein>
    <submittedName>
        <fullName evidence="8">Nramp family divalent metal transporter</fullName>
    </submittedName>
</protein>
<accession>A0ABS0TF49</accession>
<sequence length="406" mass="43341">MRNFLKNLGPGILVSAAFIGPGTVTVCTLAGVEFGYSLLWALLLSIFSCIILQEMAARLGVVSQKGLSDVIREEIKKPIFRVLAIILIFSAIVIGNAAYETGNITGAVLGAEAIFGVQNIKFGDFKLNLWSIFIGSVAFILLFTGSYKTLEKVFIGLVLLMSISFVLTAILTKPDILEILNGLIPTSNAAGLLTVMAIVGTTVVPYNLFLHASLVSEKWKEASYLSIARKELIVSIILGGTVSMAILISAASSGLTNVNSAADMAVSLEPLFGKFATWFMSLGLLAAGITSSITAPLAAAYVVKGCFGWKGGMKSLKFKMVWASVLILGVFFSSLQINPIEIIRFAQIANGILLPVIAIFLFWVVNRASVLGKHRNSKLQNVLGLLVIALSVFLGIKAILSVLQSF</sequence>
<feature type="transmembrane region" description="Helical" evidence="7">
    <location>
        <begin position="382"/>
        <end position="403"/>
    </location>
</feature>
<dbReference type="PANTHER" id="PTHR11706:SF33">
    <property type="entry name" value="NATURAL RESISTANCE-ASSOCIATED MACROPHAGE PROTEIN 2"/>
    <property type="match status" value="1"/>
</dbReference>
<keyword evidence="9" id="KW-1185">Reference proteome</keyword>
<evidence type="ECO:0000256" key="1">
    <source>
        <dbReference type="ARBA" id="ARBA00004141"/>
    </source>
</evidence>
<dbReference type="Proteomes" id="UP000635665">
    <property type="component" value="Unassembled WGS sequence"/>
</dbReference>
<keyword evidence="6 7" id="KW-0472">Membrane</keyword>
<dbReference type="EMBL" id="JAEHNY010000005">
    <property type="protein sequence ID" value="MBI6119675.1"/>
    <property type="molecule type" value="Genomic_DNA"/>
</dbReference>
<evidence type="ECO:0000256" key="3">
    <source>
        <dbReference type="ARBA" id="ARBA00022692"/>
    </source>
</evidence>
<feature type="transmembrane region" description="Helical" evidence="7">
    <location>
        <begin position="352"/>
        <end position="370"/>
    </location>
</feature>
<evidence type="ECO:0000256" key="4">
    <source>
        <dbReference type="ARBA" id="ARBA00022847"/>
    </source>
</evidence>
<feature type="transmembrane region" description="Helical" evidence="7">
    <location>
        <begin position="153"/>
        <end position="171"/>
    </location>
</feature>
<reference evidence="8 9" key="1">
    <citation type="submission" date="2020-12" db="EMBL/GenBank/DDBJ databases">
        <title>Salegentibacter orientalis sp. nov., isolated from costal sediment.</title>
        <authorList>
            <person name="Lian F.-B."/>
        </authorList>
    </citation>
    <scope>NUCLEOTIDE SEQUENCE [LARGE SCALE GENOMIC DNA]</scope>
    <source>
        <strain evidence="8 9">F60176</strain>
    </source>
</reference>
<dbReference type="RefSeq" id="WP_198638264.1">
    <property type="nucleotide sequence ID" value="NZ_JAEHNY010000005.1"/>
</dbReference>
<evidence type="ECO:0000256" key="6">
    <source>
        <dbReference type="ARBA" id="ARBA00023136"/>
    </source>
</evidence>
<evidence type="ECO:0000313" key="8">
    <source>
        <dbReference type="EMBL" id="MBI6119675.1"/>
    </source>
</evidence>
<dbReference type="NCBIfam" id="NF037982">
    <property type="entry name" value="Nramp_1"/>
    <property type="match status" value="1"/>
</dbReference>
<dbReference type="Pfam" id="PF01566">
    <property type="entry name" value="Nramp"/>
    <property type="match status" value="1"/>
</dbReference>
<feature type="transmembrane region" description="Helical" evidence="7">
    <location>
        <begin position="232"/>
        <end position="255"/>
    </location>
</feature>
<gene>
    <name evidence="8" type="ORF">I6U50_06540</name>
</gene>
<comment type="caution">
    <text evidence="8">The sequence shown here is derived from an EMBL/GenBank/DDBJ whole genome shotgun (WGS) entry which is preliminary data.</text>
</comment>
<evidence type="ECO:0000256" key="7">
    <source>
        <dbReference type="SAM" id="Phobius"/>
    </source>
</evidence>
<name>A0ABS0TF49_9FLAO</name>
<dbReference type="InterPro" id="IPR001046">
    <property type="entry name" value="NRAMP_fam"/>
</dbReference>
<feature type="transmembrane region" description="Helical" evidence="7">
    <location>
        <begin position="78"/>
        <end position="99"/>
    </location>
</feature>
<feature type="transmembrane region" description="Helical" evidence="7">
    <location>
        <begin position="320"/>
        <end position="340"/>
    </location>
</feature>
<feature type="transmembrane region" description="Helical" evidence="7">
    <location>
        <begin position="12"/>
        <end position="32"/>
    </location>
</feature>
<evidence type="ECO:0000256" key="2">
    <source>
        <dbReference type="ARBA" id="ARBA00022448"/>
    </source>
</evidence>
<dbReference type="PRINTS" id="PR00447">
    <property type="entry name" value="NATRESASSCMP"/>
</dbReference>
<feature type="transmembrane region" description="Helical" evidence="7">
    <location>
        <begin position="191"/>
        <end position="211"/>
    </location>
</feature>
<feature type="transmembrane region" description="Helical" evidence="7">
    <location>
        <begin position="275"/>
        <end position="299"/>
    </location>
</feature>
<organism evidence="8 9">
    <name type="scientific">Salegentibacter maritimus</name>
    <dbReference type="NCBI Taxonomy" id="2794347"/>
    <lineage>
        <taxon>Bacteria</taxon>
        <taxon>Pseudomonadati</taxon>
        <taxon>Bacteroidota</taxon>
        <taxon>Flavobacteriia</taxon>
        <taxon>Flavobacteriales</taxon>
        <taxon>Flavobacteriaceae</taxon>
        <taxon>Salegentibacter</taxon>
    </lineage>
</organism>
<keyword evidence="3 7" id="KW-0812">Transmembrane</keyword>
<feature type="transmembrane region" description="Helical" evidence="7">
    <location>
        <begin position="38"/>
        <end position="57"/>
    </location>
</feature>
<keyword evidence="2" id="KW-0813">Transport</keyword>
<feature type="transmembrane region" description="Helical" evidence="7">
    <location>
        <begin position="127"/>
        <end position="146"/>
    </location>
</feature>
<comment type="subcellular location">
    <subcellularLocation>
        <location evidence="1">Membrane</location>
        <topology evidence="1">Multi-pass membrane protein</topology>
    </subcellularLocation>
</comment>
<evidence type="ECO:0000313" key="9">
    <source>
        <dbReference type="Proteomes" id="UP000635665"/>
    </source>
</evidence>
<proteinExistence type="predicted"/>
<keyword evidence="4" id="KW-0769">Symport</keyword>
<dbReference type="PANTHER" id="PTHR11706">
    <property type="entry name" value="SOLUTE CARRIER PROTEIN FAMILY 11 MEMBER"/>
    <property type="match status" value="1"/>
</dbReference>
<evidence type="ECO:0000256" key="5">
    <source>
        <dbReference type="ARBA" id="ARBA00022989"/>
    </source>
</evidence>
<keyword evidence="5 7" id="KW-1133">Transmembrane helix</keyword>